<dbReference type="Proteomes" id="UP001220064">
    <property type="component" value="Chromosome"/>
</dbReference>
<dbReference type="EMBL" id="CP063189">
    <property type="protein sequence ID" value="WCZ32972.1"/>
    <property type="molecule type" value="Genomic_DNA"/>
</dbReference>
<evidence type="ECO:0000313" key="2">
    <source>
        <dbReference type="EMBL" id="WCZ32972.1"/>
    </source>
</evidence>
<sequence length="172" mass="18246">MACGVVIGALTLTGCGSDDGAEETDTEIVSSSQTPEFKEKDVDQKKVKDNLGEPVKDDGLGIEWTLQGVYPDDVSGAVVTVMAKNTNDVPVPPEALDKPKLEIADGNNRFTGIDLIDFTPEQDPSALPPGLDEPLGAGATTNLQYRFDTTAASLWNARLSIGNVVWEGNLNL</sequence>
<gene>
    <name evidence="2" type="ORF">CMASS_07710</name>
</gene>
<reference evidence="2 3" key="1">
    <citation type="submission" date="2020-10" db="EMBL/GenBank/DDBJ databases">
        <title>Complete genome sequence of Corynebacterium massiliense DSM 45435, type strain of Corynebacterium massiliense.</title>
        <authorList>
            <person name="Busche T."/>
            <person name="Kalinowski J."/>
            <person name="Ruckert C."/>
        </authorList>
    </citation>
    <scope>NUCLEOTIDE SEQUENCE [LARGE SCALE GENOMIC DNA]</scope>
    <source>
        <strain evidence="2 3">DSM 45435</strain>
    </source>
</reference>
<name>A0ABY7UBY4_9CORY</name>
<organism evidence="2 3">
    <name type="scientific">Corynebacterium massiliense DSM 45435</name>
    <dbReference type="NCBI Taxonomy" id="1121364"/>
    <lineage>
        <taxon>Bacteria</taxon>
        <taxon>Bacillati</taxon>
        <taxon>Actinomycetota</taxon>
        <taxon>Actinomycetes</taxon>
        <taxon>Mycobacteriales</taxon>
        <taxon>Corynebacteriaceae</taxon>
        <taxon>Corynebacterium</taxon>
    </lineage>
</organism>
<evidence type="ECO:0000256" key="1">
    <source>
        <dbReference type="SAM" id="MobiDB-lite"/>
    </source>
</evidence>
<proteinExistence type="predicted"/>
<evidence type="ECO:0000313" key="3">
    <source>
        <dbReference type="Proteomes" id="UP001220064"/>
    </source>
</evidence>
<feature type="region of interest" description="Disordered" evidence="1">
    <location>
        <begin position="16"/>
        <end position="44"/>
    </location>
</feature>
<keyword evidence="3" id="KW-1185">Reference proteome</keyword>
<protein>
    <recommendedName>
        <fullName evidence="4">DUF4352 domain-containing protein</fullName>
    </recommendedName>
</protein>
<evidence type="ECO:0008006" key="4">
    <source>
        <dbReference type="Google" id="ProtNLM"/>
    </source>
</evidence>
<accession>A0ABY7UBY4</accession>